<name>A0A7C2ZMX1_9AQUI</name>
<dbReference type="PANTHER" id="PTHR42781:SF4">
    <property type="entry name" value="SPERMIDINE_PUTRESCINE IMPORT ATP-BINDING PROTEIN POTA"/>
    <property type="match status" value="1"/>
</dbReference>
<keyword evidence="2" id="KW-0547">Nucleotide-binding</keyword>
<evidence type="ECO:0000259" key="4">
    <source>
        <dbReference type="PROSITE" id="PS50893"/>
    </source>
</evidence>
<organism evidence="5">
    <name type="scientific">Hydrogenobacter sp</name>
    <dbReference type="NCBI Taxonomy" id="2152829"/>
    <lineage>
        <taxon>Bacteria</taxon>
        <taxon>Pseudomonadati</taxon>
        <taxon>Aquificota</taxon>
        <taxon>Aquificia</taxon>
        <taxon>Aquificales</taxon>
        <taxon>Aquificaceae</taxon>
        <taxon>Hydrogenobacter</taxon>
    </lineage>
</organism>
<dbReference type="PROSITE" id="PS50893">
    <property type="entry name" value="ABC_TRANSPORTER_2"/>
    <property type="match status" value="1"/>
</dbReference>
<sequence length="223" mass="25650">MIIIKVKKRLHGAEGDFWLDVDIELRNGEFLVLWGPSGSGKTTILRCIAGLERPQEGYIKVNGEVWFDSKRGINLPPQKRHVGFVFQDYALFPNMSLLENVMYGMKIEDKEKALELLRKVRLEGLKDKRPNQISGGQRQRVALIRALAREPKVLLLDEPLSALDEELRAELQEELKSFQRSYNIPTLMVTHHKEEALRLADRIVRIKEGRVIEVINQILTNST</sequence>
<dbReference type="InterPro" id="IPR050093">
    <property type="entry name" value="ABC_SmlMolc_Importer"/>
</dbReference>
<dbReference type="EMBL" id="DSFP01000020">
    <property type="protein sequence ID" value="HEW45273.1"/>
    <property type="molecule type" value="Genomic_DNA"/>
</dbReference>
<dbReference type="Gene3D" id="3.40.50.300">
    <property type="entry name" value="P-loop containing nucleotide triphosphate hydrolases"/>
    <property type="match status" value="1"/>
</dbReference>
<evidence type="ECO:0000313" key="5">
    <source>
        <dbReference type="EMBL" id="HEW45273.1"/>
    </source>
</evidence>
<evidence type="ECO:0000256" key="3">
    <source>
        <dbReference type="ARBA" id="ARBA00022840"/>
    </source>
</evidence>
<dbReference type="GO" id="GO:0016887">
    <property type="term" value="F:ATP hydrolysis activity"/>
    <property type="evidence" value="ECO:0007669"/>
    <property type="project" value="InterPro"/>
</dbReference>
<dbReference type="InterPro" id="IPR003439">
    <property type="entry name" value="ABC_transporter-like_ATP-bd"/>
</dbReference>
<dbReference type="InterPro" id="IPR017871">
    <property type="entry name" value="ABC_transporter-like_CS"/>
</dbReference>
<dbReference type="PANTHER" id="PTHR42781">
    <property type="entry name" value="SPERMIDINE/PUTRESCINE IMPORT ATP-BINDING PROTEIN POTA"/>
    <property type="match status" value="1"/>
</dbReference>
<accession>A0A7C2ZMX1</accession>
<dbReference type="GO" id="GO:0005524">
    <property type="term" value="F:ATP binding"/>
    <property type="evidence" value="ECO:0007669"/>
    <property type="project" value="UniProtKB-KW"/>
</dbReference>
<dbReference type="InterPro" id="IPR003593">
    <property type="entry name" value="AAA+_ATPase"/>
</dbReference>
<dbReference type="Pfam" id="PF00005">
    <property type="entry name" value="ABC_tran"/>
    <property type="match status" value="1"/>
</dbReference>
<reference evidence="5" key="1">
    <citation type="journal article" date="2020" name="mSystems">
        <title>Genome- and Community-Level Interaction Insights into Carbon Utilization and Element Cycling Functions of Hydrothermarchaeota in Hydrothermal Sediment.</title>
        <authorList>
            <person name="Zhou Z."/>
            <person name="Liu Y."/>
            <person name="Xu W."/>
            <person name="Pan J."/>
            <person name="Luo Z.H."/>
            <person name="Li M."/>
        </authorList>
    </citation>
    <scope>NUCLEOTIDE SEQUENCE [LARGE SCALE GENOMIC DNA]</scope>
    <source>
        <strain evidence="5">SpSt-132</strain>
    </source>
</reference>
<dbReference type="InterPro" id="IPR027417">
    <property type="entry name" value="P-loop_NTPase"/>
</dbReference>
<feature type="domain" description="ABC transporter" evidence="4">
    <location>
        <begin position="1"/>
        <end position="223"/>
    </location>
</feature>
<proteinExistence type="predicted"/>
<gene>
    <name evidence="5" type="ORF">ENO47_01175</name>
</gene>
<protein>
    <submittedName>
        <fullName evidence="5">ABC transporter ATP-binding protein</fullName>
    </submittedName>
</protein>
<evidence type="ECO:0000256" key="2">
    <source>
        <dbReference type="ARBA" id="ARBA00022741"/>
    </source>
</evidence>
<keyword evidence="3 5" id="KW-0067">ATP-binding</keyword>
<dbReference type="AlphaFoldDB" id="A0A7C2ZMX1"/>
<dbReference type="SUPFAM" id="SSF52540">
    <property type="entry name" value="P-loop containing nucleoside triphosphate hydrolases"/>
    <property type="match status" value="1"/>
</dbReference>
<keyword evidence="1" id="KW-0813">Transport</keyword>
<dbReference type="SMART" id="SM00382">
    <property type="entry name" value="AAA"/>
    <property type="match status" value="1"/>
</dbReference>
<evidence type="ECO:0000256" key="1">
    <source>
        <dbReference type="ARBA" id="ARBA00022448"/>
    </source>
</evidence>
<comment type="caution">
    <text evidence="5">The sequence shown here is derived from an EMBL/GenBank/DDBJ whole genome shotgun (WGS) entry which is preliminary data.</text>
</comment>
<dbReference type="PROSITE" id="PS00211">
    <property type="entry name" value="ABC_TRANSPORTER_1"/>
    <property type="match status" value="1"/>
</dbReference>